<proteinExistence type="predicted"/>
<organism evidence="1 2">
    <name type="scientific">[Candida] arabinofermentans NRRL YB-2248</name>
    <dbReference type="NCBI Taxonomy" id="983967"/>
    <lineage>
        <taxon>Eukaryota</taxon>
        <taxon>Fungi</taxon>
        <taxon>Dikarya</taxon>
        <taxon>Ascomycota</taxon>
        <taxon>Saccharomycotina</taxon>
        <taxon>Pichiomycetes</taxon>
        <taxon>Pichiales</taxon>
        <taxon>Pichiaceae</taxon>
        <taxon>Ogataea</taxon>
        <taxon>Ogataea/Candida clade</taxon>
    </lineage>
</organism>
<protein>
    <submittedName>
        <fullName evidence="1">Glycoside hydrolase family 18 protein</fullName>
    </submittedName>
</protein>
<evidence type="ECO:0000313" key="1">
    <source>
        <dbReference type="EMBL" id="ODV83535.1"/>
    </source>
</evidence>
<keyword evidence="1" id="KW-0378">Hydrolase</keyword>
<keyword evidence="2" id="KW-1185">Reference proteome</keyword>
<dbReference type="STRING" id="983967.A0A1E4SVK1"/>
<dbReference type="PANTHER" id="PTHR42976:SF1">
    <property type="entry name" value="GH18 DOMAIN-CONTAINING PROTEIN-RELATED"/>
    <property type="match status" value="1"/>
</dbReference>
<dbReference type="SUPFAM" id="SSF51445">
    <property type="entry name" value="(Trans)glycosidases"/>
    <property type="match status" value="1"/>
</dbReference>
<dbReference type="OrthoDB" id="3012298at2759"/>
<name>A0A1E4SVK1_9ASCO</name>
<dbReference type="Gene3D" id="3.20.20.80">
    <property type="entry name" value="Glycosidases"/>
    <property type="match status" value="1"/>
</dbReference>
<dbReference type="InterPro" id="IPR052750">
    <property type="entry name" value="GH18_Chitinase"/>
</dbReference>
<reference evidence="2" key="1">
    <citation type="submission" date="2016-04" db="EMBL/GenBank/DDBJ databases">
        <title>Comparative genomics of biotechnologically important yeasts.</title>
        <authorList>
            <consortium name="DOE Joint Genome Institute"/>
            <person name="Riley R."/>
            <person name="Haridas S."/>
            <person name="Wolfe K.H."/>
            <person name="Lopes M.R."/>
            <person name="Hittinger C.T."/>
            <person name="Goker M."/>
            <person name="Salamov A."/>
            <person name="Wisecaver J."/>
            <person name="Long T.M."/>
            <person name="Aerts A.L."/>
            <person name="Barry K."/>
            <person name="Choi C."/>
            <person name="Clum A."/>
            <person name="Coughlan A.Y."/>
            <person name="Deshpande S."/>
            <person name="Douglass A.P."/>
            <person name="Hanson S.J."/>
            <person name="Klenk H.-P."/>
            <person name="Labutti K."/>
            <person name="Lapidus A."/>
            <person name="Lindquist E."/>
            <person name="Lipzen A."/>
            <person name="Meier-Kolthoff J.P."/>
            <person name="Ohm R.A."/>
            <person name="Otillar R.P."/>
            <person name="Pangilinan J."/>
            <person name="Peng Y."/>
            <person name="Rokas A."/>
            <person name="Rosa C.A."/>
            <person name="Scheuner C."/>
            <person name="Sibirny A.A."/>
            <person name="Slot J.C."/>
            <person name="Stielow J.B."/>
            <person name="Sun H."/>
            <person name="Kurtzman C.P."/>
            <person name="Blackwell M."/>
            <person name="Grigoriev I.V."/>
            <person name="Jeffries T.W."/>
        </authorList>
    </citation>
    <scope>NUCLEOTIDE SEQUENCE [LARGE SCALE GENOMIC DNA]</scope>
    <source>
        <strain evidence="2">NRRL YB-2248</strain>
    </source>
</reference>
<gene>
    <name evidence="1" type="ORF">CANARDRAFT_203087</name>
</gene>
<dbReference type="GO" id="GO:0016787">
    <property type="term" value="F:hydrolase activity"/>
    <property type="evidence" value="ECO:0007669"/>
    <property type="project" value="UniProtKB-KW"/>
</dbReference>
<dbReference type="Proteomes" id="UP000094801">
    <property type="component" value="Unassembled WGS sequence"/>
</dbReference>
<accession>A0A1E4SVK1</accession>
<dbReference type="PANTHER" id="PTHR42976">
    <property type="entry name" value="BIFUNCTIONAL CHITINASE/LYSOZYME-RELATED"/>
    <property type="match status" value="1"/>
</dbReference>
<dbReference type="InterPro" id="IPR017853">
    <property type="entry name" value="GH"/>
</dbReference>
<dbReference type="AlphaFoldDB" id="A0A1E4SVK1"/>
<sequence length="299" mass="34860">MTIFAPFIYAWSLNDFKNFKISNLKECELKYKLNAVTLAFLTNDRFEEIESWFESIEQFKGVVILSIGGAKGDFYPDDSKSFEFNFNKLQKLLVKLGINSIDLDIEGDLLKDKPKLNKLIKIMHKISYNNPSFYISLTLPVEFEYGLNEDCIDLIKECISHGLKINIFNCMIMDYFTKLPRGSTSSWGLENIRILKLVNKQLCSLLNEKSSSVIWTKMGICPMIGVNDDYSKFTLQDWEKLLIFCKIKQIGLISYWSINRDQCDTKLSLLNPVKNVYKRSCCQTIDFEYRNKVYEIFKL</sequence>
<evidence type="ECO:0000313" key="2">
    <source>
        <dbReference type="Proteomes" id="UP000094801"/>
    </source>
</evidence>
<dbReference type="EMBL" id="KV453863">
    <property type="protein sequence ID" value="ODV83535.1"/>
    <property type="molecule type" value="Genomic_DNA"/>
</dbReference>